<gene>
    <name evidence="1" type="ORF">DUI87_02340</name>
</gene>
<evidence type="ECO:0000313" key="2">
    <source>
        <dbReference type="Proteomes" id="UP000269221"/>
    </source>
</evidence>
<name>A0A3M0LC06_HIRRU</name>
<keyword evidence="2" id="KW-1185">Reference proteome</keyword>
<accession>A0A3M0LC06</accession>
<comment type="caution">
    <text evidence="1">The sequence shown here is derived from an EMBL/GenBank/DDBJ whole genome shotgun (WGS) entry which is preliminary data.</text>
</comment>
<reference evidence="1 2" key="1">
    <citation type="submission" date="2018-07" db="EMBL/GenBank/DDBJ databases">
        <title>A high quality draft genome assembly of the barn swallow (H. rustica rustica).</title>
        <authorList>
            <person name="Formenti G."/>
            <person name="Chiara M."/>
            <person name="Poveda L."/>
            <person name="Francoijs K.-J."/>
            <person name="Bonisoli-Alquati A."/>
            <person name="Canova L."/>
            <person name="Gianfranceschi L."/>
            <person name="Horner D.S."/>
            <person name="Saino N."/>
        </authorList>
    </citation>
    <scope>NUCLEOTIDE SEQUENCE [LARGE SCALE GENOMIC DNA]</scope>
    <source>
        <strain evidence="1">Chelidonia</strain>
        <tissue evidence="1">Blood</tissue>
    </source>
</reference>
<organism evidence="1 2">
    <name type="scientific">Hirundo rustica rustica</name>
    <dbReference type="NCBI Taxonomy" id="333673"/>
    <lineage>
        <taxon>Eukaryota</taxon>
        <taxon>Metazoa</taxon>
        <taxon>Chordata</taxon>
        <taxon>Craniata</taxon>
        <taxon>Vertebrata</taxon>
        <taxon>Euteleostomi</taxon>
        <taxon>Archelosauria</taxon>
        <taxon>Archosauria</taxon>
        <taxon>Dinosauria</taxon>
        <taxon>Saurischia</taxon>
        <taxon>Theropoda</taxon>
        <taxon>Coelurosauria</taxon>
        <taxon>Aves</taxon>
        <taxon>Neognathae</taxon>
        <taxon>Neoaves</taxon>
        <taxon>Telluraves</taxon>
        <taxon>Australaves</taxon>
        <taxon>Passeriformes</taxon>
        <taxon>Sylvioidea</taxon>
        <taxon>Hirundinidae</taxon>
        <taxon>Hirundo</taxon>
    </lineage>
</organism>
<sequence>MQPPPGPGWVAGQEAPLHPTPSDSFCRRVSTAAILACVGPCTASAYAQGFFAISSTVSSMSSRFITAKAEAYSNGLSRISFRHITDVHDTKSGFLVFVI</sequence>
<dbReference type="Proteomes" id="UP000269221">
    <property type="component" value="Unassembled WGS sequence"/>
</dbReference>
<dbReference type="AlphaFoldDB" id="A0A3M0LC06"/>
<dbReference type="EMBL" id="QRBI01000093">
    <property type="protein sequence ID" value="RMC21474.1"/>
    <property type="molecule type" value="Genomic_DNA"/>
</dbReference>
<protein>
    <submittedName>
        <fullName evidence="1">Uncharacterized protein</fullName>
    </submittedName>
</protein>
<evidence type="ECO:0000313" key="1">
    <source>
        <dbReference type="EMBL" id="RMC21474.1"/>
    </source>
</evidence>
<proteinExistence type="predicted"/>